<protein>
    <submittedName>
        <fullName evidence="1">Uncharacterized protein</fullName>
    </submittedName>
</protein>
<sequence length="88" mass="10077">MGSMKKSRYRPPEDCLQWFCCNASCCGHCEEKQIAVATDLDKLALRCTVNCETIHLVKRCTARPWGVTDLEETEELEFCYGCVFFVKS</sequence>
<evidence type="ECO:0000313" key="2">
    <source>
        <dbReference type="Proteomes" id="UP001060215"/>
    </source>
</evidence>
<dbReference type="Proteomes" id="UP001060215">
    <property type="component" value="Chromosome 2"/>
</dbReference>
<comment type="caution">
    <text evidence="1">The sequence shown here is derived from an EMBL/GenBank/DDBJ whole genome shotgun (WGS) entry which is preliminary data.</text>
</comment>
<reference evidence="1 2" key="1">
    <citation type="journal article" date="2022" name="Plant J.">
        <title>Chromosome-level genome of Camellia lanceoleosa provides a valuable resource for understanding genome evolution and self-incompatibility.</title>
        <authorList>
            <person name="Gong W."/>
            <person name="Xiao S."/>
            <person name="Wang L."/>
            <person name="Liao Z."/>
            <person name="Chang Y."/>
            <person name="Mo W."/>
            <person name="Hu G."/>
            <person name="Li W."/>
            <person name="Zhao G."/>
            <person name="Zhu H."/>
            <person name="Hu X."/>
            <person name="Ji K."/>
            <person name="Xiang X."/>
            <person name="Song Q."/>
            <person name="Yuan D."/>
            <person name="Jin S."/>
            <person name="Zhang L."/>
        </authorList>
    </citation>
    <scope>NUCLEOTIDE SEQUENCE [LARGE SCALE GENOMIC DNA]</scope>
    <source>
        <strain evidence="1">SQ_2022a</strain>
    </source>
</reference>
<name>A0ACC0I1J0_9ERIC</name>
<accession>A0ACC0I1J0</accession>
<evidence type="ECO:0000313" key="1">
    <source>
        <dbReference type="EMBL" id="KAI8019145.1"/>
    </source>
</evidence>
<keyword evidence="2" id="KW-1185">Reference proteome</keyword>
<organism evidence="1 2">
    <name type="scientific">Camellia lanceoleosa</name>
    <dbReference type="NCBI Taxonomy" id="1840588"/>
    <lineage>
        <taxon>Eukaryota</taxon>
        <taxon>Viridiplantae</taxon>
        <taxon>Streptophyta</taxon>
        <taxon>Embryophyta</taxon>
        <taxon>Tracheophyta</taxon>
        <taxon>Spermatophyta</taxon>
        <taxon>Magnoliopsida</taxon>
        <taxon>eudicotyledons</taxon>
        <taxon>Gunneridae</taxon>
        <taxon>Pentapetalae</taxon>
        <taxon>asterids</taxon>
        <taxon>Ericales</taxon>
        <taxon>Theaceae</taxon>
        <taxon>Camellia</taxon>
    </lineage>
</organism>
<dbReference type="EMBL" id="CM045759">
    <property type="protein sequence ID" value="KAI8019145.1"/>
    <property type="molecule type" value="Genomic_DNA"/>
</dbReference>
<proteinExistence type="predicted"/>
<gene>
    <name evidence="1" type="ORF">LOK49_LG04G01766</name>
</gene>